<reference evidence="3 4" key="2">
    <citation type="journal article" date="2008" name="Appl. Environ. Microbiol.">
        <title>Complete genome sequence of Nitrosospira multiformis, an ammonia-oxidizing bacterium from the soil environment.</title>
        <authorList>
            <person name="Norton J.M."/>
            <person name="Klotz M.G."/>
            <person name="Stein L.Y."/>
            <person name="Arp D.J."/>
            <person name="Bottomley P.J."/>
            <person name="Chain P.S."/>
            <person name="Hauser L.J."/>
            <person name="Land M.L."/>
            <person name="Larimer F.W."/>
            <person name="Shin M.W."/>
            <person name="Starkenburg S.R."/>
        </authorList>
    </citation>
    <scope>NUCLEOTIDE SEQUENCE [LARGE SCALE GENOMIC DNA]</scope>
    <source>
        <strain evidence="4">ATCC 25196 / NCIMB 11849 / C 71</strain>
    </source>
</reference>
<evidence type="ECO:0000256" key="2">
    <source>
        <dbReference type="SAM" id="Phobius"/>
    </source>
</evidence>
<gene>
    <name evidence="3" type="ordered locus">Nmul_A0642</name>
</gene>
<dbReference type="Proteomes" id="UP000002718">
    <property type="component" value="Chromosome"/>
</dbReference>
<dbReference type="KEGG" id="nmu:Nmul_A0642"/>
<evidence type="ECO:0000256" key="1">
    <source>
        <dbReference type="RuleBase" id="RU003942"/>
    </source>
</evidence>
<sequence>MATSALKSSNDFTQFWPSVVVVAGYAVAFFFLSLALRTLSVESHTLSGLAPVSSSYRSSPGPFPGKRSMVPPFWVSRSLLPVSLS</sequence>
<dbReference type="EMBL" id="CP000103">
    <property type="protein sequence ID" value="ABB73949.1"/>
    <property type="molecule type" value="Genomic_DNA"/>
</dbReference>
<keyword evidence="1 2" id="KW-0812">Transmembrane</keyword>
<evidence type="ECO:0000313" key="4">
    <source>
        <dbReference type="Proteomes" id="UP000002718"/>
    </source>
</evidence>
<reference evidence="4" key="1">
    <citation type="submission" date="2005-08" db="EMBL/GenBank/DDBJ databases">
        <title>Complete sequence of chromosome 1 of Nitrosospira multiformis ATCC 25196.</title>
        <authorList>
            <person name="Copeland A."/>
            <person name="Lucas S."/>
            <person name="Lapidus A."/>
            <person name="Barry K."/>
            <person name="Detter J.C."/>
            <person name="Glavina T."/>
            <person name="Hammon N."/>
            <person name="Israni S."/>
            <person name="Pitluck S."/>
            <person name="Chain P."/>
            <person name="Malfatti S."/>
            <person name="Shin M."/>
            <person name="Vergez L."/>
            <person name="Schmutz J."/>
            <person name="Larimer F."/>
            <person name="Land M."/>
            <person name="Hauser L."/>
            <person name="Kyrpides N."/>
            <person name="Lykidis A."/>
            <person name="Richardson P."/>
        </authorList>
    </citation>
    <scope>NUCLEOTIDE SEQUENCE [LARGE SCALE GENOMIC DNA]</scope>
    <source>
        <strain evidence="4">ATCC 25196 / NCIMB 11849 / C 71</strain>
    </source>
</reference>
<keyword evidence="4" id="KW-1185">Reference proteome</keyword>
<dbReference type="STRING" id="323848.Nmul_A0642"/>
<dbReference type="AlphaFoldDB" id="Q2YBC2"/>
<dbReference type="Gene3D" id="1.10.3730.20">
    <property type="match status" value="1"/>
</dbReference>
<name>Q2YBC2_NITMU</name>
<dbReference type="GO" id="GO:0005886">
    <property type="term" value="C:plasma membrane"/>
    <property type="evidence" value="ECO:0007669"/>
    <property type="project" value="UniProtKB-SubCell"/>
</dbReference>
<feature type="transmembrane region" description="Helical" evidence="2">
    <location>
        <begin position="15"/>
        <end position="36"/>
    </location>
</feature>
<evidence type="ECO:0000313" key="3">
    <source>
        <dbReference type="EMBL" id="ABB73949.1"/>
    </source>
</evidence>
<keyword evidence="2" id="KW-1133">Transmembrane helix</keyword>
<dbReference type="Pfam" id="PF00893">
    <property type="entry name" value="Multi_Drug_Res"/>
    <property type="match status" value="1"/>
</dbReference>
<proteinExistence type="inferred from homology"/>
<accession>Q2YBC2</accession>
<dbReference type="GO" id="GO:0022857">
    <property type="term" value="F:transmembrane transporter activity"/>
    <property type="evidence" value="ECO:0007669"/>
    <property type="project" value="InterPro"/>
</dbReference>
<keyword evidence="2" id="KW-0472">Membrane</keyword>
<dbReference type="HOGENOM" id="CLU_2509297_0_0_4"/>
<comment type="subcellular location">
    <subcellularLocation>
        <location evidence="1">Cell membrane</location>
        <topology evidence="1">Multi-pass membrane protein</topology>
    </subcellularLocation>
</comment>
<comment type="similarity">
    <text evidence="1">Belongs to the drug/metabolite transporter (DMT) superfamily. Small multidrug resistance (SMR) (TC 2.A.7.1) family.</text>
</comment>
<protein>
    <submittedName>
        <fullName evidence="3">Uncharacterized protein</fullName>
    </submittedName>
</protein>
<organism evidence="3 4">
    <name type="scientific">Nitrosospira multiformis (strain ATCC 25196 / NCIMB 11849 / C 71)</name>
    <dbReference type="NCBI Taxonomy" id="323848"/>
    <lineage>
        <taxon>Bacteria</taxon>
        <taxon>Pseudomonadati</taxon>
        <taxon>Pseudomonadota</taxon>
        <taxon>Betaproteobacteria</taxon>
        <taxon>Nitrosomonadales</taxon>
        <taxon>Nitrosomonadaceae</taxon>
        <taxon>Nitrosospira</taxon>
    </lineage>
</organism>
<dbReference type="InterPro" id="IPR045324">
    <property type="entry name" value="Small_multidrug_res"/>
</dbReference>